<dbReference type="EMBL" id="ADVG01000002">
    <property type="protein sequence ID" value="EFH87370.1"/>
    <property type="molecule type" value="Genomic_DNA"/>
</dbReference>
<accession>D6TNN9</accession>
<dbReference type="Proteomes" id="UP000004508">
    <property type="component" value="Unassembled WGS sequence"/>
</dbReference>
<sequence length="75" mass="8504">MEAILTVPLLTTHPSILLHPSGTRRGNNARYAGLLDDIPTYAGNDHSWSQQLQANTRKNPRSCNLTRRRFEYTVP</sequence>
<protein>
    <submittedName>
        <fullName evidence="1">Uncharacterized protein</fullName>
    </submittedName>
</protein>
<dbReference type="STRING" id="485913.Krac_8701"/>
<gene>
    <name evidence="1" type="ORF">Krac_8701</name>
</gene>
<name>D6TNN9_KTERA</name>
<comment type="caution">
    <text evidence="1">The sequence shown here is derived from an EMBL/GenBank/DDBJ whole genome shotgun (WGS) entry which is preliminary data.</text>
</comment>
<evidence type="ECO:0000313" key="2">
    <source>
        <dbReference type="Proteomes" id="UP000004508"/>
    </source>
</evidence>
<keyword evidence="2" id="KW-1185">Reference proteome</keyword>
<reference evidence="1 2" key="1">
    <citation type="journal article" date="2011" name="Stand. Genomic Sci.">
        <title>Non-contiguous finished genome sequence and contextual data of the filamentous soil bacterium Ktedonobacter racemifer type strain (SOSP1-21).</title>
        <authorList>
            <person name="Chang Y.J."/>
            <person name="Land M."/>
            <person name="Hauser L."/>
            <person name="Chertkov O."/>
            <person name="Del Rio T.G."/>
            <person name="Nolan M."/>
            <person name="Copeland A."/>
            <person name="Tice H."/>
            <person name="Cheng J.F."/>
            <person name="Lucas S."/>
            <person name="Han C."/>
            <person name="Goodwin L."/>
            <person name="Pitluck S."/>
            <person name="Ivanova N."/>
            <person name="Ovchinikova G."/>
            <person name="Pati A."/>
            <person name="Chen A."/>
            <person name="Palaniappan K."/>
            <person name="Mavromatis K."/>
            <person name="Liolios K."/>
            <person name="Brettin T."/>
            <person name="Fiebig A."/>
            <person name="Rohde M."/>
            <person name="Abt B."/>
            <person name="Goker M."/>
            <person name="Detter J.C."/>
            <person name="Woyke T."/>
            <person name="Bristow J."/>
            <person name="Eisen J.A."/>
            <person name="Markowitz V."/>
            <person name="Hugenholtz P."/>
            <person name="Kyrpides N.C."/>
            <person name="Klenk H.P."/>
            <person name="Lapidus A."/>
        </authorList>
    </citation>
    <scope>NUCLEOTIDE SEQUENCE [LARGE SCALE GENOMIC DNA]</scope>
    <source>
        <strain evidence="2">DSM 44963</strain>
    </source>
</reference>
<evidence type="ECO:0000313" key="1">
    <source>
        <dbReference type="EMBL" id="EFH87370.1"/>
    </source>
</evidence>
<proteinExistence type="predicted"/>
<dbReference type="InParanoid" id="D6TNN9"/>
<dbReference type="AlphaFoldDB" id="D6TNN9"/>
<organism evidence="1 2">
    <name type="scientific">Ktedonobacter racemifer DSM 44963</name>
    <dbReference type="NCBI Taxonomy" id="485913"/>
    <lineage>
        <taxon>Bacteria</taxon>
        <taxon>Bacillati</taxon>
        <taxon>Chloroflexota</taxon>
        <taxon>Ktedonobacteria</taxon>
        <taxon>Ktedonobacterales</taxon>
        <taxon>Ktedonobacteraceae</taxon>
        <taxon>Ktedonobacter</taxon>
    </lineage>
</organism>